<dbReference type="GO" id="GO:0005634">
    <property type="term" value="C:nucleus"/>
    <property type="evidence" value="ECO:0007669"/>
    <property type="project" value="UniProtKB-SubCell"/>
</dbReference>
<proteinExistence type="inferred from homology"/>
<feature type="coiled-coil region" evidence="3">
    <location>
        <begin position="732"/>
        <end position="844"/>
    </location>
</feature>
<dbReference type="GeneID" id="107035966"/>
<feature type="coiled-coil region" evidence="3">
    <location>
        <begin position="171"/>
        <end position="205"/>
    </location>
</feature>
<dbReference type="SUPFAM" id="SSF52540">
    <property type="entry name" value="P-loop containing nucleoside triphosphate hydrolases"/>
    <property type="match status" value="2"/>
</dbReference>
<organism evidence="5 6">
    <name type="scientific">Diachasma alloeum</name>
    <dbReference type="NCBI Taxonomy" id="454923"/>
    <lineage>
        <taxon>Eukaryota</taxon>
        <taxon>Metazoa</taxon>
        <taxon>Ecdysozoa</taxon>
        <taxon>Arthropoda</taxon>
        <taxon>Hexapoda</taxon>
        <taxon>Insecta</taxon>
        <taxon>Pterygota</taxon>
        <taxon>Neoptera</taxon>
        <taxon>Endopterygota</taxon>
        <taxon>Hymenoptera</taxon>
        <taxon>Apocrita</taxon>
        <taxon>Ichneumonoidea</taxon>
        <taxon>Braconidae</taxon>
        <taxon>Opiinae</taxon>
        <taxon>Diachasma</taxon>
    </lineage>
</organism>
<evidence type="ECO:0000256" key="2">
    <source>
        <dbReference type="PIRNR" id="PIRNR005719"/>
    </source>
</evidence>
<dbReference type="InterPro" id="IPR036277">
    <property type="entry name" value="SMC_hinge_sf"/>
</dbReference>
<dbReference type="Pfam" id="PF06470">
    <property type="entry name" value="SMC_hinge"/>
    <property type="match status" value="1"/>
</dbReference>
<dbReference type="GO" id="GO:0005524">
    <property type="term" value="F:ATP binding"/>
    <property type="evidence" value="ECO:0007669"/>
    <property type="project" value="InterPro"/>
</dbReference>
<feature type="coiled-coil region" evidence="3">
    <location>
        <begin position="885"/>
        <end position="940"/>
    </location>
</feature>
<accession>A0A4E0S0X9</accession>
<evidence type="ECO:0000256" key="3">
    <source>
        <dbReference type="SAM" id="Coils"/>
    </source>
</evidence>
<dbReference type="GO" id="GO:0051276">
    <property type="term" value="P:chromosome organization"/>
    <property type="evidence" value="ECO:0007669"/>
    <property type="project" value="InterPro"/>
</dbReference>
<feature type="coiled-coil region" evidence="3">
    <location>
        <begin position="249"/>
        <end position="354"/>
    </location>
</feature>
<feature type="coiled-coil region" evidence="3">
    <location>
        <begin position="982"/>
        <end position="1023"/>
    </location>
</feature>
<dbReference type="SMART" id="SM00968">
    <property type="entry name" value="SMC_hinge"/>
    <property type="match status" value="1"/>
</dbReference>
<dbReference type="EMBL" id="ML158585">
    <property type="protein sequence ID" value="THK32940.1"/>
    <property type="molecule type" value="Genomic_DNA"/>
</dbReference>
<dbReference type="GO" id="GO:0016887">
    <property type="term" value="F:ATP hydrolysis activity"/>
    <property type="evidence" value="ECO:0007669"/>
    <property type="project" value="InterPro"/>
</dbReference>
<evidence type="ECO:0000313" key="5">
    <source>
        <dbReference type="EMBL" id="THK32940.1"/>
    </source>
</evidence>
<keyword evidence="2" id="KW-0539">Nucleus</keyword>
<dbReference type="SUPFAM" id="SSF75553">
    <property type="entry name" value="Smc hinge domain"/>
    <property type="match status" value="1"/>
</dbReference>
<reference evidence="5" key="1">
    <citation type="submission" date="2019-02" db="EMBL/GenBank/DDBJ databases">
        <title>Genome of the parasitoid wasp Diachasma alloeum, an emerging model for ecological speciation and transitions to asexual reproduction.</title>
        <authorList>
            <person name="Robertson H.M."/>
            <person name="Walden K.K."/>
            <person name="Tvedte E.S."/>
            <person name="Hood G.R."/>
            <person name="Feder J.L."/>
            <person name="Forbes A.A."/>
            <person name="Logsdon J.M."/>
            <person name="Mcelroy K.E."/>
        </authorList>
    </citation>
    <scope>NUCLEOTIDE SEQUENCE [LARGE SCALE GENOMIC DNA]</scope>
    <source>
        <strain evidence="5">Michigan</strain>
    </source>
</reference>
<name>A0A4E0S0X9_9HYME</name>
<dbReference type="OrthoDB" id="431497at2759"/>
<dbReference type="InterPro" id="IPR010935">
    <property type="entry name" value="SMC_hinge"/>
</dbReference>
<evidence type="ECO:0000256" key="1">
    <source>
        <dbReference type="ARBA" id="ARBA00023054"/>
    </source>
</evidence>
<comment type="subcellular location">
    <subcellularLocation>
        <location evidence="2">Nucleus</location>
    </subcellularLocation>
</comment>
<dbReference type="InterPro" id="IPR024704">
    <property type="entry name" value="SMC"/>
</dbReference>
<evidence type="ECO:0000313" key="6">
    <source>
        <dbReference type="Proteomes" id="UP000297026"/>
    </source>
</evidence>
<dbReference type="PIRSF" id="PIRSF005719">
    <property type="entry name" value="SMC"/>
    <property type="match status" value="1"/>
</dbReference>
<dbReference type="Proteomes" id="UP000297026">
    <property type="component" value="Unassembled WGS sequence"/>
</dbReference>
<dbReference type="AlphaFoldDB" id="A0A4E0S0X9"/>
<sequence length="1195" mass="138236">MHIKQIVIENFRSYRGHHVFDGLHPGHNAIVGLNGSGKSSLLESISFVLSNRYYPITKDQTISVINDNPINHTRSASVEIILSNDDNVLSVDAPEVRIRRVISLEFDRITINNESFDPADLFQLLSPVFPRENPYYIVRQDEVAHLATGTDSARFKVISTAIGVHKFDEGITNLVSEIAKKTEHIEHLQADLDRHSDKLSSMTTKYQHFTRINKTRRYLEHKLYGLNLRELKSDLSRLAEPYEEELLKAEGARKAYESVNSECVALNAEANSLQGEIDLLKKLKRKAEAEDIELTKELNALGLEEAEIREKLQGLESGELESFDERRQKLVSRISDLEEKSKTIEKELLETREGCDEACRELERHEYQLVGLFRKKMMVEKLRAGDHDLSDIMPRASQVTRTIREEEEEVAQQEINVEKAFARKTEGEKELGKLRNQLNEVKLLLRDQKREKEELQRSRCDLLGRRKELQREADMLRDDIETLVNRIGTIKRKLQVVVRGDVLEGIESVRKILDDWRQRDDRLDLVNGVKGILLEVFTCSQPSVAFAVEVRGGDQLFHHVVRDRLVISEVLREMRERSLRGIVNFIPLGDVEDLEVRYPPREEFNCRPMVSFLVPREDEFKKAVDFVFGKTVIVINLKDGIAVARTHDLQAITPQGQQVLGKGKFRGGFRDNTTSRVELYREFSEQRDRLDEVKSTYKRLLYSLQRTDEELLLPMSDLQKLDMKIYASEQHISRLQIDIAEASRSLELANDEYFPLRKYLNDTKMRLEESRLELSVVEAEIEELERTSVEEVEVSIQQLQEDSLWLEKRKKKATADIPHLETRLSSIREILSRFQRDKDELEEHARDYSPDLLQERLVVVQQNQEKCRRNLEEVGQRLEPINEKIIALTKQLSEVEKTLRELDFEVEKARMIWAAAKEDVETIESKMDSLKEKMGEWEKRLANVGTLPSIRNHRVFDDMGKKALERMIRDMGREEKSLGAVDSGIKAKMKKLEGQLKALEELVVREEERKRSYEVEMERIEGERVEALRVGFERINEFFGEIFGEIVVNGRARLYPVDEDGGEVEDGDWGRVRGVRMRATFVGGQEVERMHQLSGGQKTVIALTLIFAVHRFKPAPFYLLDEIDKALDESFRASVAGLVHGLSGSAQFLIITFREELLMQAQRYFKVTSRHDCSHVEGCSREEAVEIIRRDPEDE</sequence>
<dbReference type="Gene3D" id="3.40.50.300">
    <property type="entry name" value="P-loop containing nucleotide triphosphate hydrolases"/>
    <property type="match status" value="2"/>
</dbReference>
<dbReference type="KEGG" id="dam:107035966"/>
<keyword evidence="1 3" id="KW-0175">Coiled coil</keyword>
<dbReference type="CTD" id="107035966"/>
<dbReference type="GO" id="GO:0005694">
    <property type="term" value="C:chromosome"/>
    <property type="evidence" value="ECO:0007669"/>
    <property type="project" value="InterPro"/>
</dbReference>
<dbReference type="InterPro" id="IPR027417">
    <property type="entry name" value="P-loop_NTPase"/>
</dbReference>
<keyword evidence="6" id="KW-1185">Reference proteome</keyword>
<dbReference type="PANTHER" id="PTHR43977">
    <property type="entry name" value="STRUCTURAL MAINTENANCE OF CHROMOSOMES PROTEIN 3"/>
    <property type="match status" value="1"/>
</dbReference>
<feature type="domain" description="SMC hinge" evidence="4">
    <location>
        <begin position="527"/>
        <end position="644"/>
    </location>
</feature>
<gene>
    <name evidence="5" type="primary">SMC3B</name>
    <name evidence="5" type="ORF">DALL_DALL000116</name>
</gene>
<protein>
    <recommendedName>
        <fullName evidence="2">Structural maintenance of chromosomes protein</fullName>
    </recommendedName>
</protein>
<dbReference type="InterPro" id="IPR003395">
    <property type="entry name" value="RecF/RecN/SMC_N"/>
</dbReference>
<feature type="coiled-coil region" evidence="3">
    <location>
        <begin position="396"/>
        <end position="486"/>
    </location>
</feature>
<comment type="similarity">
    <text evidence="2">Belongs to the SMC family.</text>
</comment>
<dbReference type="Gene3D" id="1.20.1060.20">
    <property type="match status" value="1"/>
</dbReference>
<dbReference type="Pfam" id="PF02463">
    <property type="entry name" value="SMC_N"/>
    <property type="match status" value="2"/>
</dbReference>
<dbReference type="Gene3D" id="3.30.70.1620">
    <property type="match status" value="1"/>
</dbReference>
<evidence type="ECO:0000259" key="4">
    <source>
        <dbReference type="SMART" id="SM00968"/>
    </source>
</evidence>